<dbReference type="Gene3D" id="2.40.30.170">
    <property type="match status" value="1"/>
</dbReference>
<dbReference type="Gene3D" id="2.40.50.100">
    <property type="match status" value="1"/>
</dbReference>
<feature type="compositionally biased region" description="Polar residues" evidence="4">
    <location>
        <begin position="1"/>
        <end position="12"/>
    </location>
</feature>
<evidence type="ECO:0000256" key="5">
    <source>
        <dbReference type="SAM" id="Phobius"/>
    </source>
</evidence>
<dbReference type="Pfam" id="PF25876">
    <property type="entry name" value="HH_MFP_RND"/>
    <property type="match status" value="1"/>
</dbReference>
<evidence type="ECO:0000313" key="9">
    <source>
        <dbReference type="EMBL" id="MCT7941870.1"/>
    </source>
</evidence>
<keyword evidence="5" id="KW-1133">Transmembrane helix</keyword>
<evidence type="ECO:0000256" key="4">
    <source>
        <dbReference type="SAM" id="MobiDB-lite"/>
    </source>
</evidence>
<dbReference type="RefSeq" id="WP_261298246.1">
    <property type="nucleotide sequence ID" value="NZ_JAMTCD010000008.1"/>
</dbReference>
<evidence type="ECO:0000313" key="10">
    <source>
        <dbReference type="Proteomes" id="UP001155546"/>
    </source>
</evidence>
<keyword evidence="10" id="KW-1185">Reference proteome</keyword>
<evidence type="ECO:0000259" key="6">
    <source>
        <dbReference type="Pfam" id="PF25876"/>
    </source>
</evidence>
<feature type="domain" description="Multidrug resistance protein MdtA-like alpha-helical hairpin" evidence="6">
    <location>
        <begin position="139"/>
        <end position="199"/>
    </location>
</feature>
<reference evidence="9" key="1">
    <citation type="journal article" date="2023" name="Int. J. Syst. Evol. Microbiol.">
        <title>&lt;i&gt;Shewanella septentrionalis&lt;/i&gt; sp. nov. and &lt;i&gt;Shewanella holmiensis&lt;/i&gt; sp. nov., isolated from Baltic Sea water and sediments.</title>
        <authorList>
            <person name="Martin-Rodriguez A.J."/>
            <person name="Thorell K."/>
            <person name="Joffre E."/>
            <person name="Jensie-Markopoulos S."/>
            <person name="Moore E.R.B."/>
            <person name="Sjoling A."/>
        </authorList>
    </citation>
    <scope>NUCLEOTIDE SEQUENCE</scope>
    <source>
        <strain evidence="9">SP1S2-7</strain>
    </source>
</reference>
<proteinExistence type="inferred from homology"/>
<evidence type="ECO:0000256" key="1">
    <source>
        <dbReference type="ARBA" id="ARBA00004167"/>
    </source>
</evidence>
<dbReference type="Gene3D" id="1.10.287.470">
    <property type="entry name" value="Helix hairpin bin"/>
    <property type="match status" value="1"/>
</dbReference>
<dbReference type="EMBL" id="JAMTCD010000008">
    <property type="protein sequence ID" value="MCT7941870.1"/>
    <property type="molecule type" value="Genomic_DNA"/>
</dbReference>
<organism evidence="9 10">
    <name type="scientific">Shewanella holmiensis</name>
    <dbReference type="NCBI Taxonomy" id="2952222"/>
    <lineage>
        <taxon>Bacteria</taxon>
        <taxon>Pseudomonadati</taxon>
        <taxon>Pseudomonadota</taxon>
        <taxon>Gammaproteobacteria</taxon>
        <taxon>Alteromonadales</taxon>
        <taxon>Shewanellaceae</taxon>
        <taxon>Shewanella</taxon>
    </lineage>
</organism>
<protein>
    <submittedName>
        <fullName evidence="9">HlyD family secretion protein</fullName>
    </submittedName>
</protein>
<evidence type="ECO:0000256" key="2">
    <source>
        <dbReference type="ARBA" id="ARBA00009477"/>
    </source>
</evidence>
<gene>
    <name evidence="9" type="ORF">NE535_08720</name>
</gene>
<feature type="domain" description="Multidrug resistance protein MdtA-like barrel-sandwich hybrid" evidence="7">
    <location>
        <begin position="76"/>
        <end position="256"/>
    </location>
</feature>
<comment type="caution">
    <text evidence="9">The sequence shown here is derived from an EMBL/GenBank/DDBJ whole genome shotgun (WGS) entry which is preliminary data.</text>
</comment>
<dbReference type="InterPro" id="IPR058625">
    <property type="entry name" value="MdtA-like_BSH"/>
</dbReference>
<evidence type="ECO:0000259" key="8">
    <source>
        <dbReference type="Pfam" id="PF25963"/>
    </source>
</evidence>
<feature type="domain" description="p-hydroxybenzoic acid efflux pump subunit AaeA-like beta-barrel" evidence="8">
    <location>
        <begin position="266"/>
        <end position="358"/>
    </location>
</feature>
<comment type="similarity">
    <text evidence="2">Belongs to the membrane fusion protein (MFP) (TC 8.A.1) family.</text>
</comment>
<feature type="coiled-coil region" evidence="3">
    <location>
        <begin position="136"/>
        <end position="194"/>
    </location>
</feature>
<feature type="region of interest" description="Disordered" evidence="4">
    <location>
        <begin position="1"/>
        <end position="26"/>
    </location>
</feature>
<dbReference type="InterPro" id="IPR058624">
    <property type="entry name" value="MdtA-like_HH"/>
</dbReference>
<dbReference type="Pfam" id="PF25963">
    <property type="entry name" value="Beta-barrel_AAEA"/>
    <property type="match status" value="1"/>
</dbReference>
<accession>A0A9X3AUS6</accession>
<dbReference type="PANTHER" id="PTHR30367:SF6">
    <property type="entry name" value="SECRETION PROTEIN-RELATED"/>
    <property type="match status" value="1"/>
</dbReference>
<evidence type="ECO:0000259" key="7">
    <source>
        <dbReference type="Pfam" id="PF25917"/>
    </source>
</evidence>
<feature type="transmembrane region" description="Helical" evidence="5">
    <location>
        <begin position="41"/>
        <end position="59"/>
    </location>
</feature>
<name>A0A9X3AUS6_9GAMM</name>
<dbReference type="Proteomes" id="UP001155546">
    <property type="component" value="Unassembled WGS sequence"/>
</dbReference>
<evidence type="ECO:0000256" key="3">
    <source>
        <dbReference type="SAM" id="Coils"/>
    </source>
</evidence>
<dbReference type="AlphaFoldDB" id="A0A9X3AUS6"/>
<dbReference type="PANTHER" id="PTHR30367">
    <property type="entry name" value="P-HYDROXYBENZOIC ACID EFFLUX PUMP SUBUNIT AAEA-RELATED"/>
    <property type="match status" value="1"/>
</dbReference>
<sequence length="386" mass="41920">MTTNKQQSSDTQVTDKTEETTDVSTQQLAQDNAKNLNIRKVTNIILLVVFGIFIFHLIADRFIPITDLGRVRGFIVPITPQVSGEIIKISVSPNTPVKKGDVLAQINPIDYEIALQTAEQNVTKAGQNMGALTANVTASEAKVTNAQANLKNAQVQSKRIFAMVKKGVMSEADADNARAELTSAEAGVASANADLAKSKERLGSEGDNNTNVKSALLALEQANINLQRTKIIAPSDGVAANFRLKEGVYAAAGQPVMTFISAEDVWIEASFRENSLGNMKPGDTAEFALDFAPGKIFKGKVAFIDYGVDWGQNEQNGKLAQTAGQTGWLRQSQRFPVTIKFDDDVAKGFKRVGGQADVIVYTDDSSVVNVFGRFWIRLISWLSYVR</sequence>
<dbReference type="Pfam" id="PF25917">
    <property type="entry name" value="BSH_RND"/>
    <property type="match status" value="1"/>
</dbReference>
<keyword evidence="5" id="KW-0812">Transmembrane</keyword>
<dbReference type="InterPro" id="IPR050393">
    <property type="entry name" value="MFP_Efflux_Pump"/>
</dbReference>
<dbReference type="InterPro" id="IPR058634">
    <property type="entry name" value="AaeA-lik-b-barrel"/>
</dbReference>
<comment type="subcellular location">
    <subcellularLocation>
        <location evidence="1">Membrane</location>
        <topology evidence="1">Single-pass membrane protein</topology>
    </subcellularLocation>
</comment>
<keyword evidence="3" id="KW-0175">Coiled coil</keyword>
<keyword evidence="5" id="KW-0472">Membrane</keyword>
<dbReference type="SUPFAM" id="SSF111369">
    <property type="entry name" value="HlyD-like secretion proteins"/>
    <property type="match status" value="3"/>
</dbReference>